<gene>
    <name evidence="1" type="ORF">AB6A40_005247</name>
</gene>
<dbReference type="Proteomes" id="UP001608902">
    <property type="component" value="Unassembled WGS sequence"/>
</dbReference>
<name>A0ABD6ENI4_9BILA</name>
<keyword evidence="2" id="KW-1185">Reference proteome</keyword>
<evidence type="ECO:0000313" key="2">
    <source>
        <dbReference type="Proteomes" id="UP001608902"/>
    </source>
</evidence>
<protein>
    <submittedName>
        <fullName evidence="1">Uncharacterized protein</fullName>
    </submittedName>
</protein>
<dbReference type="AlphaFoldDB" id="A0ABD6ENI4"/>
<organism evidence="1 2">
    <name type="scientific">Gnathostoma spinigerum</name>
    <dbReference type="NCBI Taxonomy" id="75299"/>
    <lineage>
        <taxon>Eukaryota</taxon>
        <taxon>Metazoa</taxon>
        <taxon>Ecdysozoa</taxon>
        <taxon>Nematoda</taxon>
        <taxon>Chromadorea</taxon>
        <taxon>Rhabditida</taxon>
        <taxon>Spirurina</taxon>
        <taxon>Gnathostomatomorpha</taxon>
        <taxon>Gnathostomatoidea</taxon>
        <taxon>Gnathostomatidae</taxon>
        <taxon>Gnathostoma</taxon>
    </lineage>
</organism>
<evidence type="ECO:0000313" key="1">
    <source>
        <dbReference type="EMBL" id="MFH4978538.1"/>
    </source>
</evidence>
<comment type="caution">
    <text evidence="1">The sequence shown here is derived from an EMBL/GenBank/DDBJ whole genome shotgun (WGS) entry which is preliminary data.</text>
</comment>
<sequence>MNGPVIMDRMSGRLRVAAMFSSIFVFYILFLSLWKATAAKLAYDKLAGKRINLEDRLRNADPRSGPYNFHVLPD</sequence>
<reference evidence="1 2" key="1">
    <citation type="submission" date="2024-08" db="EMBL/GenBank/DDBJ databases">
        <title>Gnathostoma spinigerum genome.</title>
        <authorList>
            <person name="Gonzalez-Bertolin B."/>
            <person name="Monzon S."/>
            <person name="Zaballos A."/>
            <person name="Jimenez P."/>
            <person name="Dekumyoy P."/>
            <person name="Varona S."/>
            <person name="Cuesta I."/>
            <person name="Sumanam S."/>
            <person name="Adisakwattana P."/>
            <person name="Gasser R.B."/>
            <person name="Hernandez-Gonzalez A."/>
            <person name="Young N.D."/>
            <person name="Perteguer M.J."/>
        </authorList>
    </citation>
    <scope>NUCLEOTIDE SEQUENCE [LARGE SCALE GENOMIC DNA]</scope>
    <source>
        <strain evidence="1">AL3</strain>
        <tissue evidence="1">Liver</tissue>
    </source>
</reference>
<proteinExistence type="predicted"/>
<dbReference type="EMBL" id="JBGFUD010003285">
    <property type="protein sequence ID" value="MFH4978538.1"/>
    <property type="molecule type" value="Genomic_DNA"/>
</dbReference>
<accession>A0ABD6ENI4</accession>